<evidence type="ECO:0000259" key="1">
    <source>
        <dbReference type="Pfam" id="PF18798"/>
    </source>
</evidence>
<protein>
    <recommendedName>
        <fullName evidence="1">Large polyvalent protein-associated domain-containing protein</fullName>
    </recommendedName>
</protein>
<keyword evidence="3" id="KW-1185">Reference proteome</keyword>
<feature type="domain" description="Large polyvalent protein-associated" evidence="1">
    <location>
        <begin position="13"/>
        <end position="133"/>
    </location>
</feature>
<dbReference type="Pfam" id="PF18798">
    <property type="entry name" value="LPD3"/>
    <property type="match status" value="1"/>
</dbReference>
<accession>V8C9B1</accession>
<proteinExistence type="predicted"/>
<sequence length="151" mass="17273">METITITTQGTQNIRDLRSEAHRAIDSILNQKITNKNDGRVAQLSANGRDKILSGEALKKSINNDFSKEEHFKASKHIKELYENSILQKSHQDTKSKDIKQTHRYLADTKINNKEAQVLLTIREVIEHGNRIYSLELQEIRPMPNAKPTPS</sequence>
<dbReference type="Proteomes" id="UP000018731">
    <property type="component" value="Unassembled WGS sequence"/>
</dbReference>
<dbReference type="HOGENOM" id="CLU_145327_0_0_7"/>
<name>V8C9B1_9HELI</name>
<organism evidence="2 3">
    <name type="scientific">Helicobacter macacae MIT 99-5501</name>
    <dbReference type="NCBI Taxonomy" id="1357400"/>
    <lineage>
        <taxon>Bacteria</taxon>
        <taxon>Pseudomonadati</taxon>
        <taxon>Campylobacterota</taxon>
        <taxon>Epsilonproteobacteria</taxon>
        <taxon>Campylobacterales</taxon>
        <taxon>Helicobacteraceae</taxon>
        <taxon>Helicobacter</taxon>
    </lineage>
</organism>
<evidence type="ECO:0000313" key="2">
    <source>
        <dbReference type="EMBL" id="ETD23600.1"/>
    </source>
</evidence>
<dbReference type="EMBL" id="AZJI01000005">
    <property type="protein sequence ID" value="ETD23600.1"/>
    <property type="molecule type" value="Genomic_DNA"/>
</dbReference>
<dbReference type="RefSeq" id="WP_023928147.1">
    <property type="nucleotide sequence ID" value="NZ_KI669454.1"/>
</dbReference>
<dbReference type="OrthoDB" id="5328317at2"/>
<dbReference type="InterPro" id="IPR040824">
    <property type="entry name" value="LPD3"/>
</dbReference>
<reference evidence="2 3" key="1">
    <citation type="journal article" date="2014" name="Genome Announc.">
        <title>Draft genome sequences of six enterohepatic helicobacter species isolated from humans and one from rhesus macaques.</title>
        <authorList>
            <person name="Shen Z."/>
            <person name="Sheh A."/>
            <person name="Young S.K."/>
            <person name="Abouelliel A."/>
            <person name="Ward D.V."/>
            <person name="Earl A.M."/>
            <person name="Fox J.G."/>
        </authorList>
    </citation>
    <scope>NUCLEOTIDE SEQUENCE [LARGE SCALE GENOMIC DNA]</scope>
    <source>
        <strain evidence="2 3">MIT 99-5501</strain>
    </source>
</reference>
<dbReference type="AlphaFoldDB" id="V8C9B1"/>
<comment type="caution">
    <text evidence="2">The sequence shown here is derived from an EMBL/GenBank/DDBJ whole genome shotgun (WGS) entry which is preliminary data.</text>
</comment>
<evidence type="ECO:0000313" key="3">
    <source>
        <dbReference type="Proteomes" id="UP000018731"/>
    </source>
</evidence>
<dbReference type="STRING" id="1357400.HMPREF2086_01406"/>
<gene>
    <name evidence="2" type="ORF">HMPREF2086_01406</name>
</gene>
<dbReference type="PATRIC" id="fig|1357400.3.peg.1884"/>